<evidence type="ECO:0000313" key="7">
    <source>
        <dbReference type="Proteomes" id="UP000003947"/>
    </source>
</evidence>
<evidence type="ECO:0000256" key="1">
    <source>
        <dbReference type="ARBA" id="ARBA00022829"/>
    </source>
</evidence>
<dbReference type="PATRIC" id="fig|864069.3.peg.4936"/>
<dbReference type="PANTHER" id="PTHR30349:SF81">
    <property type="entry name" value="TYROSINE RECOMBINASE XERC"/>
    <property type="match status" value="1"/>
</dbReference>
<dbReference type="Gene3D" id="1.10.443.10">
    <property type="entry name" value="Intergrase catalytic core"/>
    <property type="match status" value="1"/>
</dbReference>
<dbReference type="GO" id="GO:0003677">
    <property type="term" value="F:DNA binding"/>
    <property type="evidence" value="ECO:0007669"/>
    <property type="project" value="UniProtKB-KW"/>
</dbReference>
<dbReference type="SUPFAM" id="SSF56349">
    <property type="entry name" value="DNA breaking-rejoining enzymes"/>
    <property type="match status" value="1"/>
</dbReference>
<accession>I4YVL0</accession>
<evidence type="ECO:0000256" key="3">
    <source>
        <dbReference type="ARBA" id="ARBA00023125"/>
    </source>
</evidence>
<dbReference type="RefSeq" id="WP_009764052.1">
    <property type="nucleotide sequence ID" value="NZ_CP141048.1"/>
</dbReference>
<dbReference type="EMBL" id="JH660645">
    <property type="protein sequence ID" value="EIM28002.1"/>
    <property type="molecule type" value="Genomic_DNA"/>
</dbReference>
<dbReference type="InterPro" id="IPR002104">
    <property type="entry name" value="Integrase_catalytic"/>
</dbReference>
<dbReference type="PANTHER" id="PTHR30349">
    <property type="entry name" value="PHAGE INTEGRASE-RELATED"/>
    <property type="match status" value="1"/>
</dbReference>
<name>I4YVL0_9HYPH</name>
<dbReference type="Proteomes" id="UP000003947">
    <property type="component" value="Unassembled WGS sequence"/>
</dbReference>
<feature type="domain" description="Tyr recombinase" evidence="5">
    <location>
        <begin position="190"/>
        <end position="387"/>
    </location>
</feature>
<organism evidence="6 7">
    <name type="scientific">Microvirga lotononidis</name>
    <dbReference type="NCBI Taxonomy" id="864069"/>
    <lineage>
        <taxon>Bacteria</taxon>
        <taxon>Pseudomonadati</taxon>
        <taxon>Pseudomonadota</taxon>
        <taxon>Alphaproteobacteria</taxon>
        <taxon>Hyphomicrobiales</taxon>
        <taxon>Methylobacteriaceae</taxon>
        <taxon>Microvirga</taxon>
    </lineage>
</organism>
<keyword evidence="3" id="KW-0238">DNA-binding</keyword>
<evidence type="ECO:0000256" key="4">
    <source>
        <dbReference type="ARBA" id="ARBA00023172"/>
    </source>
</evidence>
<dbReference type="HOGENOM" id="CLU_047407_3_0_5"/>
<dbReference type="OrthoDB" id="5513193at2"/>
<keyword evidence="4" id="KW-0233">DNA recombination</keyword>
<dbReference type="InterPro" id="IPR011010">
    <property type="entry name" value="DNA_brk_join_enz"/>
</dbReference>
<dbReference type="GO" id="GO:0007059">
    <property type="term" value="P:chromosome segregation"/>
    <property type="evidence" value="ECO:0007669"/>
    <property type="project" value="UniProtKB-KW"/>
</dbReference>
<keyword evidence="1" id="KW-0159">Chromosome partition</keyword>
<dbReference type="eggNOG" id="COG0582">
    <property type="taxonomic scope" value="Bacteria"/>
</dbReference>
<dbReference type="AlphaFoldDB" id="I4YVL0"/>
<reference evidence="6 7" key="1">
    <citation type="submission" date="2012-02" db="EMBL/GenBank/DDBJ databases">
        <title>Improved High-Quality Draft sequence of Microvirga sp. WSM3557.</title>
        <authorList>
            <consortium name="US DOE Joint Genome Institute"/>
            <person name="Lucas S."/>
            <person name="Han J."/>
            <person name="Lapidus A."/>
            <person name="Cheng J.-F."/>
            <person name="Goodwin L."/>
            <person name="Pitluck S."/>
            <person name="Peters L."/>
            <person name="Zhang X."/>
            <person name="Detter J.C."/>
            <person name="Han C."/>
            <person name="Tapia R."/>
            <person name="Land M."/>
            <person name="Hauser L."/>
            <person name="Kyrpides N."/>
            <person name="Ivanova N."/>
            <person name="Pagani I."/>
            <person name="Brau L."/>
            <person name="Yates R."/>
            <person name="O'Hara G."/>
            <person name="Rui T."/>
            <person name="Howieson J."/>
            <person name="Reeve W."/>
            <person name="Woyke T."/>
        </authorList>
    </citation>
    <scope>NUCLEOTIDE SEQUENCE [LARGE SCALE GENOMIC DNA]</scope>
    <source>
        <strain evidence="6 7">WSM3557</strain>
    </source>
</reference>
<dbReference type="GO" id="GO:0006310">
    <property type="term" value="P:DNA recombination"/>
    <property type="evidence" value="ECO:0007669"/>
    <property type="project" value="UniProtKB-KW"/>
</dbReference>
<evidence type="ECO:0000313" key="6">
    <source>
        <dbReference type="EMBL" id="EIM28002.1"/>
    </source>
</evidence>
<protein>
    <submittedName>
        <fullName evidence="6">Site-specific recombinase XerD</fullName>
    </submittedName>
</protein>
<keyword evidence="2" id="KW-0229">DNA integration</keyword>
<dbReference type="GO" id="GO:0015074">
    <property type="term" value="P:DNA integration"/>
    <property type="evidence" value="ECO:0007669"/>
    <property type="project" value="UniProtKB-KW"/>
</dbReference>
<dbReference type="PROSITE" id="PS51898">
    <property type="entry name" value="TYR_RECOMBINASE"/>
    <property type="match status" value="1"/>
</dbReference>
<sequence length="390" mass="43548">MSRFAHTYGEDKHLGRENELDALAGIIPIDRRETLAALLTDQDVATLRHLAEKGMGRNTLRALASDLGYLEAWALAATGERLPWPAPEGLALRFLAHHLWDPVKRETELSHGMPEAVAERLKAEGFLRADGPHAPGTIRRRLASWTTLHRWRGFDPTFATPAFKTALRLSVRASARPPQRKSQQAVTRQVLHQLLSTCVLNRLMDRRDCALLLTAIASGGRRRSEIASLRIDQIETLPPVAARPREIDSPKLPCLAIYLGRTKRGNADDGVRVLLIGRPAEALTIWLNRAKIIDGAVFRSIDRQGRLGKRAISGDTVNDIVKRRCKMAGLDPTQFSAHGLRSGYMTQAARDGVSLPEAMQQSQHRSVQQAARYYNDVEQQLGRAARLYWR</sequence>
<dbReference type="InterPro" id="IPR050090">
    <property type="entry name" value="Tyrosine_recombinase_XerCD"/>
</dbReference>
<dbReference type="SUPFAM" id="SSF47823">
    <property type="entry name" value="lambda integrase-like, N-terminal domain"/>
    <property type="match status" value="1"/>
</dbReference>
<dbReference type="Pfam" id="PF00589">
    <property type="entry name" value="Phage_integrase"/>
    <property type="match status" value="1"/>
</dbReference>
<evidence type="ECO:0000259" key="5">
    <source>
        <dbReference type="PROSITE" id="PS51898"/>
    </source>
</evidence>
<gene>
    <name evidence="6" type="ORF">MicloDRAFT_00045790</name>
</gene>
<keyword evidence="7" id="KW-1185">Reference proteome</keyword>
<dbReference type="Gene3D" id="1.10.150.130">
    <property type="match status" value="1"/>
</dbReference>
<dbReference type="STRING" id="864069.MicloDRAFT_00045790"/>
<dbReference type="InterPro" id="IPR013762">
    <property type="entry name" value="Integrase-like_cat_sf"/>
</dbReference>
<proteinExistence type="predicted"/>
<dbReference type="InterPro" id="IPR010998">
    <property type="entry name" value="Integrase_recombinase_N"/>
</dbReference>
<evidence type="ECO:0000256" key="2">
    <source>
        <dbReference type="ARBA" id="ARBA00022908"/>
    </source>
</evidence>